<feature type="region of interest" description="Disordered" evidence="1">
    <location>
        <begin position="18"/>
        <end position="49"/>
    </location>
</feature>
<sequence length="61" mass="6388">MSIAGALSKDGGEYTVTGAAEAGAAPRPMPMAAARPQANARAERRGVNKVNSLRCPDLNWY</sequence>
<reference evidence="3" key="1">
    <citation type="journal article" date="2019" name="Int. J. Syst. Evol. Microbiol.">
        <title>The Global Catalogue of Microorganisms (GCM) 10K type strain sequencing project: providing services to taxonomists for standard genome sequencing and annotation.</title>
        <authorList>
            <consortium name="The Broad Institute Genomics Platform"/>
            <consortium name="The Broad Institute Genome Sequencing Center for Infectious Disease"/>
            <person name="Wu L."/>
            <person name="Ma J."/>
        </authorList>
    </citation>
    <scope>NUCLEOTIDE SEQUENCE [LARGE SCALE GENOMIC DNA]</scope>
    <source>
        <strain evidence="3">CCM 7855</strain>
    </source>
</reference>
<organism evidence="2 3">
    <name type="scientific">Williamsia phyllosphaerae</name>
    <dbReference type="NCBI Taxonomy" id="885042"/>
    <lineage>
        <taxon>Bacteria</taxon>
        <taxon>Bacillati</taxon>
        <taxon>Actinomycetota</taxon>
        <taxon>Actinomycetes</taxon>
        <taxon>Mycobacteriales</taxon>
        <taxon>Nocardiaceae</taxon>
        <taxon>Williamsia</taxon>
    </lineage>
</organism>
<feature type="compositionally biased region" description="Low complexity" evidence="1">
    <location>
        <begin position="18"/>
        <end position="40"/>
    </location>
</feature>
<gene>
    <name evidence="2" type="ORF">GCM10007298_31640</name>
</gene>
<protein>
    <submittedName>
        <fullName evidence="2">Uncharacterized protein</fullName>
    </submittedName>
</protein>
<comment type="caution">
    <text evidence="2">The sequence shown here is derived from an EMBL/GenBank/DDBJ whole genome shotgun (WGS) entry which is preliminary data.</text>
</comment>
<evidence type="ECO:0000256" key="1">
    <source>
        <dbReference type="SAM" id="MobiDB-lite"/>
    </source>
</evidence>
<keyword evidence="3" id="KW-1185">Reference proteome</keyword>
<evidence type="ECO:0000313" key="3">
    <source>
        <dbReference type="Proteomes" id="UP000632454"/>
    </source>
</evidence>
<proteinExistence type="predicted"/>
<dbReference type="EMBL" id="BMCS01000002">
    <property type="protein sequence ID" value="GGF33534.1"/>
    <property type="molecule type" value="Genomic_DNA"/>
</dbReference>
<accession>A0ABQ1V3J3</accession>
<evidence type="ECO:0000313" key="2">
    <source>
        <dbReference type="EMBL" id="GGF33534.1"/>
    </source>
</evidence>
<dbReference type="Proteomes" id="UP000632454">
    <property type="component" value="Unassembled WGS sequence"/>
</dbReference>
<name>A0ABQ1V3J3_9NOCA</name>